<dbReference type="Proteomes" id="UP001597417">
    <property type="component" value="Unassembled WGS sequence"/>
</dbReference>
<accession>A0ABW5G3L8</accession>
<name>A0ABW5G3L8_9PSEU</name>
<evidence type="ECO:0000313" key="2">
    <source>
        <dbReference type="EMBL" id="MFD2420746.1"/>
    </source>
</evidence>
<dbReference type="PANTHER" id="PTHR33495:SF2">
    <property type="entry name" value="ANTI-SIGMA FACTOR ANTAGONIST TM_1081-RELATED"/>
    <property type="match status" value="1"/>
</dbReference>
<dbReference type="CDD" id="cd07043">
    <property type="entry name" value="STAS_anti-anti-sigma_factors"/>
    <property type="match status" value="1"/>
</dbReference>
<organism evidence="2 3">
    <name type="scientific">Amycolatopsis pigmentata</name>
    <dbReference type="NCBI Taxonomy" id="450801"/>
    <lineage>
        <taxon>Bacteria</taxon>
        <taxon>Bacillati</taxon>
        <taxon>Actinomycetota</taxon>
        <taxon>Actinomycetes</taxon>
        <taxon>Pseudonocardiales</taxon>
        <taxon>Pseudonocardiaceae</taxon>
        <taxon>Amycolatopsis</taxon>
    </lineage>
</organism>
<dbReference type="RefSeq" id="WP_378268956.1">
    <property type="nucleotide sequence ID" value="NZ_JBHUKR010000020.1"/>
</dbReference>
<dbReference type="PANTHER" id="PTHR33495">
    <property type="entry name" value="ANTI-SIGMA FACTOR ANTAGONIST TM_1081-RELATED-RELATED"/>
    <property type="match status" value="1"/>
</dbReference>
<dbReference type="Pfam" id="PF01740">
    <property type="entry name" value="STAS"/>
    <property type="match status" value="1"/>
</dbReference>
<protein>
    <submittedName>
        <fullName evidence="2">STAS domain-containing protein</fullName>
    </submittedName>
</protein>
<keyword evidence="3" id="KW-1185">Reference proteome</keyword>
<sequence>MCFRSSGEAYSSTDGESRSPALAVKVIRRPAGITRVIASGEIDWVSVGQLDRALEHEPAADTSALIVDLSEVGFCASCGLHLLVSLRKRAEAADVPLELVVSTYAVRRPLEASGLWPTFSVHETHDAALGSLGASDH</sequence>
<gene>
    <name evidence="2" type="ORF">ACFSXZ_30895</name>
</gene>
<feature type="domain" description="STAS" evidence="1">
    <location>
        <begin position="23"/>
        <end position="132"/>
    </location>
</feature>
<dbReference type="InterPro" id="IPR036513">
    <property type="entry name" value="STAS_dom_sf"/>
</dbReference>
<proteinExistence type="predicted"/>
<comment type="caution">
    <text evidence="2">The sequence shown here is derived from an EMBL/GenBank/DDBJ whole genome shotgun (WGS) entry which is preliminary data.</text>
</comment>
<dbReference type="PROSITE" id="PS50801">
    <property type="entry name" value="STAS"/>
    <property type="match status" value="1"/>
</dbReference>
<reference evidence="3" key="1">
    <citation type="journal article" date="2019" name="Int. J. Syst. Evol. Microbiol.">
        <title>The Global Catalogue of Microorganisms (GCM) 10K type strain sequencing project: providing services to taxonomists for standard genome sequencing and annotation.</title>
        <authorList>
            <consortium name="The Broad Institute Genomics Platform"/>
            <consortium name="The Broad Institute Genome Sequencing Center for Infectious Disease"/>
            <person name="Wu L."/>
            <person name="Ma J."/>
        </authorList>
    </citation>
    <scope>NUCLEOTIDE SEQUENCE [LARGE SCALE GENOMIC DNA]</scope>
    <source>
        <strain evidence="3">CGMCC 4.7645</strain>
    </source>
</reference>
<dbReference type="SUPFAM" id="SSF52091">
    <property type="entry name" value="SpoIIaa-like"/>
    <property type="match status" value="1"/>
</dbReference>
<dbReference type="InterPro" id="IPR002645">
    <property type="entry name" value="STAS_dom"/>
</dbReference>
<dbReference type="Gene3D" id="3.30.750.24">
    <property type="entry name" value="STAS domain"/>
    <property type="match status" value="1"/>
</dbReference>
<evidence type="ECO:0000313" key="3">
    <source>
        <dbReference type="Proteomes" id="UP001597417"/>
    </source>
</evidence>
<evidence type="ECO:0000259" key="1">
    <source>
        <dbReference type="PROSITE" id="PS50801"/>
    </source>
</evidence>
<dbReference type="EMBL" id="JBHUKR010000020">
    <property type="protein sequence ID" value="MFD2420746.1"/>
    <property type="molecule type" value="Genomic_DNA"/>
</dbReference>